<dbReference type="Proteomes" id="UP001415857">
    <property type="component" value="Unassembled WGS sequence"/>
</dbReference>
<protein>
    <submittedName>
        <fullName evidence="1">Uncharacterized protein</fullName>
    </submittedName>
</protein>
<evidence type="ECO:0000313" key="2">
    <source>
        <dbReference type="Proteomes" id="UP001415857"/>
    </source>
</evidence>
<gene>
    <name evidence="1" type="ORF">L1049_026969</name>
</gene>
<sequence>MRLNKLLMVFPFSAIRTGPFRCIDPLPGKIYTFFFELFLSNFADQLANKQQYIPEEDVDNIEEPMVDVDSCGEKNSLAVVEYADDTYAYYKKAEVIYIFVQPTL</sequence>
<dbReference type="EMBL" id="JBBPBK010000014">
    <property type="protein sequence ID" value="KAK9271379.1"/>
    <property type="molecule type" value="Genomic_DNA"/>
</dbReference>
<evidence type="ECO:0000313" key="1">
    <source>
        <dbReference type="EMBL" id="KAK9271379.1"/>
    </source>
</evidence>
<organism evidence="1 2">
    <name type="scientific">Liquidambar formosana</name>
    <name type="common">Formosan gum</name>
    <dbReference type="NCBI Taxonomy" id="63359"/>
    <lineage>
        <taxon>Eukaryota</taxon>
        <taxon>Viridiplantae</taxon>
        <taxon>Streptophyta</taxon>
        <taxon>Embryophyta</taxon>
        <taxon>Tracheophyta</taxon>
        <taxon>Spermatophyta</taxon>
        <taxon>Magnoliopsida</taxon>
        <taxon>eudicotyledons</taxon>
        <taxon>Gunneridae</taxon>
        <taxon>Pentapetalae</taxon>
        <taxon>Saxifragales</taxon>
        <taxon>Altingiaceae</taxon>
        <taxon>Liquidambar</taxon>
    </lineage>
</organism>
<accession>A0AAP0R7R9</accession>
<comment type="caution">
    <text evidence="1">The sequence shown here is derived from an EMBL/GenBank/DDBJ whole genome shotgun (WGS) entry which is preliminary data.</text>
</comment>
<dbReference type="AlphaFoldDB" id="A0AAP0R7R9"/>
<reference evidence="1 2" key="1">
    <citation type="journal article" date="2024" name="Plant J.">
        <title>Genome sequences and population genomics reveal climatic adaptation and genomic divergence between two closely related sweetgum species.</title>
        <authorList>
            <person name="Xu W.Q."/>
            <person name="Ren C.Q."/>
            <person name="Zhang X.Y."/>
            <person name="Comes H.P."/>
            <person name="Liu X.H."/>
            <person name="Li Y.G."/>
            <person name="Kettle C.J."/>
            <person name="Jalonen R."/>
            <person name="Gaisberger H."/>
            <person name="Ma Y.Z."/>
            <person name="Qiu Y.X."/>
        </authorList>
    </citation>
    <scope>NUCLEOTIDE SEQUENCE [LARGE SCALE GENOMIC DNA]</scope>
    <source>
        <strain evidence="1">Hangzhou</strain>
    </source>
</reference>
<proteinExistence type="predicted"/>
<name>A0AAP0R7R9_LIQFO</name>
<keyword evidence="2" id="KW-1185">Reference proteome</keyword>